<dbReference type="Pfam" id="PF26629">
    <property type="entry name" value="GT2_TM_C"/>
    <property type="match status" value="1"/>
</dbReference>
<dbReference type="AlphaFoldDB" id="A0A7W6PVW7"/>
<evidence type="ECO:0000259" key="2">
    <source>
        <dbReference type="Pfam" id="PF00535"/>
    </source>
</evidence>
<comment type="caution">
    <text evidence="4">The sequence shown here is derived from an EMBL/GenBank/DDBJ whole genome shotgun (WGS) entry which is preliminary data.</text>
</comment>
<dbReference type="GO" id="GO:0016740">
    <property type="term" value="F:transferase activity"/>
    <property type="evidence" value="ECO:0007669"/>
    <property type="project" value="UniProtKB-KW"/>
</dbReference>
<feature type="domain" description="Low-salt glycan biosynthesis hexosyltransferase Agl6 C-terminal transmembrane region" evidence="3">
    <location>
        <begin position="308"/>
        <end position="395"/>
    </location>
</feature>
<dbReference type="InterPro" id="IPR001173">
    <property type="entry name" value="Glyco_trans_2-like"/>
</dbReference>
<dbReference type="CDD" id="cd04179">
    <property type="entry name" value="DPM_DPG-synthase_like"/>
    <property type="match status" value="1"/>
</dbReference>
<reference evidence="4 5" key="1">
    <citation type="submission" date="2020-08" db="EMBL/GenBank/DDBJ databases">
        <title>Genomic Encyclopedia of Type Strains, Phase IV (KMG-IV): sequencing the most valuable type-strain genomes for metagenomic binning, comparative biology and taxonomic classification.</title>
        <authorList>
            <person name="Goeker M."/>
        </authorList>
    </citation>
    <scope>NUCLEOTIDE SEQUENCE [LARGE SCALE GENOMIC DNA]</scope>
    <source>
        <strain evidence="4 5">DSM 19371</strain>
    </source>
</reference>
<keyword evidence="1" id="KW-0812">Transmembrane</keyword>
<keyword evidence="1" id="KW-0472">Membrane</keyword>
<gene>
    <name evidence="4" type="ORF">GGQ90_003007</name>
</gene>
<keyword evidence="1" id="KW-1133">Transmembrane helix</keyword>
<dbReference type="Proteomes" id="UP000590524">
    <property type="component" value="Unassembled WGS sequence"/>
</dbReference>
<dbReference type="RefSeq" id="WP_188082843.1">
    <property type="nucleotide sequence ID" value="NZ_JACIEU010000011.1"/>
</dbReference>
<evidence type="ECO:0000256" key="1">
    <source>
        <dbReference type="SAM" id="Phobius"/>
    </source>
</evidence>
<keyword evidence="5" id="KW-1185">Reference proteome</keyword>
<dbReference type="InterPro" id="IPR029044">
    <property type="entry name" value="Nucleotide-diphossugar_trans"/>
</dbReference>
<protein>
    <submittedName>
        <fullName evidence="4">Glycosyltransferase involved in cell wall biosynthesis</fullName>
    </submittedName>
</protein>
<feature type="transmembrane region" description="Helical" evidence="1">
    <location>
        <begin position="287"/>
        <end position="312"/>
    </location>
</feature>
<evidence type="ECO:0000313" key="5">
    <source>
        <dbReference type="Proteomes" id="UP000590524"/>
    </source>
</evidence>
<organism evidence="4 5">
    <name type="scientific">Sphingobium scionense</name>
    <dbReference type="NCBI Taxonomy" id="1404341"/>
    <lineage>
        <taxon>Bacteria</taxon>
        <taxon>Pseudomonadati</taxon>
        <taxon>Pseudomonadota</taxon>
        <taxon>Alphaproteobacteria</taxon>
        <taxon>Sphingomonadales</taxon>
        <taxon>Sphingomonadaceae</taxon>
        <taxon>Sphingobium</taxon>
    </lineage>
</organism>
<feature type="transmembrane region" description="Helical" evidence="1">
    <location>
        <begin position="365"/>
        <end position="395"/>
    </location>
</feature>
<accession>A0A7W6PVW7</accession>
<evidence type="ECO:0000259" key="3">
    <source>
        <dbReference type="Pfam" id="PF26629"/>
    </source>
</evidence>
<keyword evidence="4" id="KW-0808">Transferase</keyword>
<dbReference type="Gene3D" id="3.90.550.10">
    <property type="entry name" value="Spore Coat Polysaccharide Biosynthesis Protein SpsA, Chain A"/>
    <property type="match status" value="1"/>
</dbReference>
<feature type="domain" description="Glycosyltransferase 2-like" evidence="2">
    <location>
        <begin position="22"/>
        <end position="186"/>
    </location>
</feature>
<sequence>MFVEATRSLTDLRTDARAIDVSIIMPCLDEAISLPHCIANAREALKRIEEQHGLFGEIVIADNGSTDGSQKIATDLGARVVPVARRGYGAALIGGGEGAYGRYLLMGDADGSYDFTNGVAMIGELLAGADLCMGSRFKGGIAPGAMPWKNRYIGNPVLTGILNLFFRSGISDAHCGLRAITRDCFAALGLSGSGMEFASEMVIKASLRDFRITEVPATLSIDLRDRAPHLRPWRDGWRHLRYLLMLSPTWLFGVPAVAALTVGIMLFAMAIIQAFAPGSFPAVGNYWVVLAAALLSGGHLSAVLAFAGKLYGLRAGYRVARPWEIFMGERLSLEAMLIVGFVFAALGGAALLAVFWQWAERDFGAVYSILPAIIGTSLISIGMQTVLGGFLMAMIGGNESRFYRAAPLLV</sequence>
<dbReference type="Pfam" id="PF00535">
    <property type="entry name" value="Glycos_transf_2"/>
    <property type="match status" value="1"/>
</dbReference>
<dbReference type="InterPro" id="IPR058718">
    <property type="entry name" value="Agl6_TM_C"/>
</dbReference>
<proteinExistence type="predicted"/>
<dbReference type="PANTHER" id="PTHR48090:SF7">
    <property type="entry name" value="RFBJ PROTEIN"/>
    <property type="match status" value="1"/>
</dbReference>
<name>A0A7W6PVW7_9SPHN</name>
<dbReference type="PANTHER" id="PTHR48090">
    <property type="entry name" value="UNDECAPRENYL-PHOSPHATE 4-DEOXY-4-FORMAMIDO-L-ARABINOSE TRANSFERASE-RELATED"/>
    <property type="match status" value="1"/>
</dbReference>
<dbReference type="InterPro" id="IPR050256">
    <property type="entry name" value="Glycosyltransferase_2"/>
</dbReference>
<feature type="transmembrane region" description="Helical" evidence="1">
    <location>
        <begin position="250"/>
        <end position="275"/>
    </location>
</feature>
<dbReference type="SUPFAM" id="SSF53448">
    <property type="entry name" value="Nucleotide-diphospho-sugar transferases"/>
    <property type="match status" value="1"/>
</dbReference>
<dbReference type="EMBL" id="JACIEU010000011">
    <property type="protein sequence ID" value="MBB4149218.1"/>
    <property type="molecule type" value="Genomic_DNA"/>
</dbReference>
<feature type="transmembrane region" description="Helical" evidence="1">
    <location>
        <begin position="333"/>
        <end position="359"/>
    </location>
</feature>
<evidence type="ECO:0000313" key="4">
    <source>
        <dbReference type="EMBL" id="MBB4149218.1"/>
    </source>
</evidence>